<proteinExistence type="predicted"/>
<organism evidence="3 4">
    <name type="scientific">Oryza rufipogon</name>
    <name type="common">Brownbeard rice</name>
    <name type="synonym">Asian wild rice</name>
    <dbReference type="NCBI Taxonomy" id="4529"/>
    <lineage>
        <taxon>Eukaryota</taxon>
        <taxon>Viridiplantae</taxon>
        <taxon>Streptophyta</taxon>
        <taxon>Embryophyta</taxon>
        <taxon>Tracheophyta</taxon>
        <taxon>Spermatophyta</taxon>
        <taxon>Magnoliopsida</taxon>
        <taxon>Liliopsida</taxon>
        <taxon>Poales</taxon>
        <taxon>Poaceae</taxon>
        <taxon>BOP clade</taxon>
        <taxon>Oryzoideae</taxon>
        <taxon>Oryzeae</taxon>
        <taxon>Oryzinae</taxon>
        <taxon>Oryza</taxon>
    </lineage>
</organism>
<evidence type="ECO:0000313" key="4">
    <source>
        <dbReference type="Proteomes" id="UP000008022"/>
    </source>
</evidence>
<reference evidence="4" key="1">
    <citation type="submission" date="2013-06" db="EMBL/GenBank/DDBJ databases">
        <authorList>
            <person name="Zhao Q."/>
        </authorList>
    </citation>
    <scope>NUCLEOTIDE SEQUENCE</scope>
    <source>
        <strain evidence="4">cv. W1943</strain>
    </source>
</reference>
<dbReference type="OMA" id="CVGNRMV"/>
<feature type="region of interest" description="Disordered" evidence="1">
    <location>
        <begin position="148"/>
        <end position="171"/>
    </location>
</feature>
<dbReference type="Proteomes" id="UP000008022">
    <property type="component" value="Unassembled WGS sequence"/>
</dbReference>
<dbReference type="EnsemblPlants" id="ORUFI09G08130.1">
    <property type="protein sequence ID" value="ORUFI09G08130.1"/>
    <property type="gene ID" value="ORUFI09G08130"/>
</dbReference>
<dbReference type="Gramene" id="ORUFI09G08130.1">
    <property type="protein sequence ID" value="ORUFI09G08130.1"/>
    <property type="gene ID" value="ORUFI09G08130"/>
</dbReference>
<accession>A0A0E0QQG0</accession>
<evidence type="ECO:0000256" key="1">
    <source>
        <dbReference type="SAM" id="MobiDB-lite"/>
    </source>
</evidence>
<protein>
    <submittedName>
        <fullName evidence="3">Uncharacterized protein</fullName>
    </submittedName>
</protein>
<reference evidence="3" key="2">
    <citation type="submission" date="2015-06" db="UniProtKB">
        <authorList>
            <consortium name="EnsemblPlants"/>
        </authorList>
    </citation>
    <scope>IDENTIFICATION</scope>
</reference>
<evidence type="ECO:0000313" key="3">
    <source>
        <dbReference type="EnsemblPlants" id="ORUFI09G08130.1"/>
    </source>
</evidence>
<keyword evidence="4" id="KW-1185">Reference proteome</keyword>
<keyword evidence="2" id="KW-0812">Transmembrane</keyword>
<dbReference type="AlphaFoldDB" id="A0A0E0QQG0"/>
<sequence>MAGGDRRKRRTEGVVAPPPLGAERRLLSCLFLLGALFGFASAATRTRQDIRCQFISSGCVGNRMVAVVTSDGGETPIGTIFPAAVQGNTVDVAVSNDSLQVVTTASCNATHPERAPLMGFLYPLDFQAQRPKGDGATRFNLSVMSASRVHGATRTENSPQAPPPPPAAANSHHVAADLLYDHLQYSSNNGLEVAAATTTMIAVLIDLADKIKKKRSRRGKGSRPAAVAVAMALVMLLAVAALVNPTAAARPLYGGGGGAGAGGHDEAAAAAAAAPAMTVAVVNDAVTVTGHSGCTNDPNTLEPWRCVHH</sequence>
<keyword evidence="2" id="KW-1133">Transmembrane helix</keyword>
<name>A0A0E0QQG0_ORYRU</name>
<feature type="transmembrane region" description="Helical" evidence="2">
    <location>
        <begin position="223"/>
        <end position="243"/>
    </location>
</feature>
<keyword evidence="2" id="KW-0472">Membrane</keyword>
<evidence type="ECO:0000256" key="2">
    <source>
        <dbReference type="SAM" id="Phobius"/>
    </source>
</evidence>
<dbReference type="HOGENOM" id="CLU_091870_0_0_1"/>